<dbReference type="Pfam" id="PF00128">
    <property type="entry name" value="Alpha-amylase"/>
    <property type="match status" value="1"/>
</dbReference>
<evidence type="ECO:0000313" key="2">
    <source>
        <dbReference type="EMBL" id="AEX06159.1"/>
    </source>
</evidence>
<dbReference type="InterPro" id="IPR006047">
    <property type="entry name" value="GH13_cat_dom"/>
</dbReference>
<reference evidence="2 3" key="1">
    <citation type="journal article" date="2012" name="J. Bacteriol.">
        <title>Complete genome sequence of Klebsiella oxytoca KCTC 1686, used in production of 2,3-butanediol.</title>
        <authorList>
            <person name="Shin S.H."/>
            <person name="Kim S."/>
            <person name="Kim J.Y."/>
            <person name="Lee S."/>
            <person name="Um Y."/>
            <person name="Oh M.K."/>
            <person name="Kim Y.R."/>
            <person name="Lee J."/>
            <person name="Yang K.S."/>
        </authorList>
    </citation>
    <scope>NUCLEOTIDE SEQUENCE [LARGE SCALE GENOMIC DNA]</scope>
    <source>
        <strain evidence="3">ATCC 8724 / DSM 4798 / JCM 20051 / NBRC 3318 / NRRL B-199 / KCTC 1686</strain>
    </source>
</reference>
<protein>
    <submittedName>
        <fullName evidence="2">Trehalose synthase</fullName>
    </submittedName>
</protein>
<dbReference type="PANTHER" id="PTHR10357">
    <property type="entry name" value="ALPHA-AMYLASE FAMILY MEMBER"/>
    <property type="match status" value="1"/>
</dbReference>
<dbReference type="EMBL" id="CP003218">
    <property type="protein sequence ID" value="AEX06159.1"/>
    <property type="molecule type" value="Genomic_DNA"/>
</dbReference>
<evidence type="ECO:0000313" key="3">
    <source>
        <dbReference type="Proteomes" id="UP000007843"/>
    </source>
</evidence>
<evidence type="ECO:0000259" key="1">
    <source>
        <dbReference type="SMART" id="SM00642"/>
    </source>
</evidence>
<dbReference type="InterPro" id="IPR017853">
    <property type="entry name" value="GH"/>
</dbReference>
<dbReference type="Proteomes" id="UP000007843">
    <property type="component" value="Chromosome"/>
</dbReference>
<dbReference type="HOGENOM" id="CLU_006462_2_1_6"/>
<dbReference type="CDD" id="cd11334">
    <property type="entry name" value="AmyAc_TreS"/>
    <property type="match status" value="1"/>
</dbReference>
<feature type="domain" description="Glycosyl hydrolase family 13 catalytic" evidence="1">
    <location>
        <begin position="12"/>
        <end position="419"/>
    </location>
</feature>
<dbReference type="GO" id="GO:0005975">
    <property type="term" value="P:carbohydrate metabolic process"/>
    <property type="evidence" value="ECO:0007669"/>
    <property type="project" value="InterPro"/>
</dbReference>
<dbReference type="InterPro" id="IPR013780">
    <property type="entry name" value="Glyco_hydro_b"/>
</dbReference>
<name>A0A0H3HCI3_KLEM8</name>
<proteinExistence type="predicted"/>
<dbReference type="InterPro" id="IPR045857">
    <property type="entry name" value="O16G_dom_2"/>
</dbReference>
<dbReference type="AlphaFoldDB" id="A0A0H3HCI3"/>
<dbReference type="SUPFAM" id="SSF51445">
    <property type="entry name" value="(Trans)glycosidases"/>
    <property type="match status" value="1"/>
</dbReference>
<gene>
    <name evidence="2" type="ordered locus">KOX_22195</name>
</gene>
<dbReference type="RefSeq" id="WP_014229615.1">
    <property type="nucleotide sequence ID" value="NC_016612.1"/>
</dbReference>
<organism evidence="2 3">
    <name type="scientific">Klebsiella michiganensis (strain ATCC 8724 / DSM 4798 / JCM 20051 / NBRC 3318 / NRRL B-199 / KCTC 1686 / BUCSAV 143 / CCM 1901)</name>
    <dbReference type="NCBI Taxonomy" id="1006551"/>
    <lineage>
        <taxon>Bacteria</taxon>
        <taxon>Pseudomonadati</taxon>
        <taxon>Pseudomonadota</taxon>
        <taxon>Gammaproteobacteria</taxon>
        <taxon>Enterobacterales</taxon>
        <taxon>Enterobacteriaceae</taxon>
        <taxon>Klebsiella/Raoultella group</taxon>
        <taxon>Klebsiella</taxon>
    </lineage>
</organism>
<dbReference type="PATRIC" id="fig|1006551.4.peg.4448"/>
<dbReference type="Gene3D" id="3.20.20.80">
    <property type="entry name" value="Glycosidases"/>
    <property type="match status" value="1"/>
</dbReference>
<dbReference type="Gene3D" id="3.90.400.10">
    <property type="entry name" value="Oligo-1,6-glucosidase, Domain 2"/>
    <property type="match status" value="1"/>
</dbReference>
<dbReference type="Gene3D" id="2.60.40.1180">
    <property type="entry name" value="Golgi alpha-mannosidase II"/>
    <property type="match status" value="1"/>
</dbReference>
<dbReference type="KEGG" id="kox:KOX_22195"/>
<dbReference type="PANTHER" id="PTHR10357:SF219">
    <property type="entry name" value="MALTOSE ALPHA-D-GLUCOSYLTRANSFERASE"/>
    <property type="match status" value="1"/>
</dbReference>
<sequence>MADWHTRAIIYQIDSALFYDLNGDGCGDIAGIAAKLRYIRRLGATVIWITPFYLTPFLDEGYDVSDHLQVDPRFGQLADIIAFIEQARELGMQVIIELLIQHTSDAHPWFQQARRSRRSPFRDYYLWADSDDDNTPPMFPGVEESIWSWDDEAGQYFRHMFYRHEPDLNLASPAVIKEVENIVIFWLKLGVSGFRLDAASHLTKQAGRGEEKRGLWLLEHLRRLVEQHNPQAILLGEVDVEVAQYRDYFGDNNRLNMVLNFWLNKYFYVSLASQSARPLIDAIKKMVVPPDACCFANWLRNHDELDLEGIGNKNKQTVLDAFAPDKEMNVYQRGIRRRLAPMLNSDRRRLAFCHAVLFSLPGVPIMRYGDEIGMGDDLALEERYAVRTPMQWAGSAGGGFSAADPQTFVAPMIDRGPFRYQKVNVADSLLHRHSLLHRIIDIANTRSEFPEIAVAPFRIISTDRQAILGICYDDRERSVIAFLNFSDKPLRFTAKGIYAAVWTPCLADKTYADALTPGKHAKLEISAYGYRWFWTNSSALR</sequence>
<accession>A0A0H3HCI3</accession>
<dbReference type="SMART" id="SM00642">
    <property type="entry name" value="Aamy"/>
    <property type="match status" value="1"/>
</dbReference>